<protein>
    <recommendedName>
        <fullName evidence="1">ATPase AAA-type core domain-containing protein</fullName>
    </recommendedName>
</protein>
<keyword evidence="3" id="KW-1185">Reference proteome</keyword>
<accession>A0A7W3JT71</accession>
<dbReference type="InterPro" id="IPR003959">
    <property type="entry name" value="ATPase_AAA_core"/>
</dbReference>
<gene>
    <name evidence="2" type="ORF">FB555_000788</name>
</gene>
<dbReference type="AlphaFoldDB" id="A0A7W3JT71"/>
<evidence type="ECO:0000313" key="2">
    <source>
        <dbReference type="EMBL" id="MBA8828717.1"/>
    </source>
</evidence>
<dbReference type="EMBL" id="JACGWU010000001">
    <property type="protein sequence ID" value="MBA8828717.1"/>
    <property type="molecule type" value="Genomic_DNA"/>
</dbReference>
<sequence length="556" mass="59702">MSLEEEEPSVASVPLATWTLPSIVSGCVQSITARSGEATVIVGANGAGKSALGLWMLLNAGGAPVKRLIAHRRLWFASAGPDISPAQREDTRRNMEQWSRMDESRYLDHADGQRAGIVLFDFLALMNGQNRRIADLALAGSDLAQIQSAEGAPVIDRLNTILRDSGLPVHLKLTDRQTFSAVNALRGAEYPIFQMSDGEKSAILLASEVLSAATGSILIIDEPERHLHRSISSGMVEAVIASRPDCHFVVLTHDLELASALSMGNGQALVLTGCLWVDNTVTGWALYAIEPSAGTPDSVRAAILGGRQNLLFVEGDPESLDNKLYGILFPLWTVTPSGGADQVIRAVAGLQASQQHHWVKARGIIDGDGRTEQERQTYITKGVLPLPVSEIESLYYLSEVRSSIAESQALTIGGDADAMKAGARDAALESLRSNGTFERLASKLALAEVRRKLGEELPTTIGPYDETIELSISSPFGRILGEIQALSDADDLDGLVRLLPIRETPLRTSVAAELGFRTYRDYESAVRVRVKSDRTLASVLQTIVGPIPLGCIKGAA</sequence>
<evidence type="ECO:0000313" key="3">
    <source>
        <dbReference type="Proteomes" id="UP000524237"/>
    </source>
</evidence>
<dbReference type="Proteomes" id="UP000524237">
    <property type="component" value="Unassembled WGS sequence"/>
</dbReference>
<dbReference type="CDD" id="cd00267">
    <property type="entry name" value="ABC_ATPase"/>
    <property type="match status" value="1"/>
</dbReference>
<dbReference type="SUPFAM" id="SSF52540">
    <property type="entry name" value="P-loop containing nucleoside triphosphate hydrolases"/>
    <property type="match status" value="1"/>
</dbReference>
<dbReference type="InterPro" id="IPR027417">
    <property type="entry name" value="P-loop_NTPase"/>
</dbReference>
<dbReference type="Gene3D" id="3.40.50.300">
    <property type="entry name" value="P-loop containing nucleotide triphosphate hydrolases"/>
    <property type="match status" value="1"/>
</dbReference>
<feature type="domain" description="ATPase AAA-type core" evidence="1">
    <location>
        <begin position="126"/>
        <end position="257"/>
    </location>
</feature>
<comment type="caution">
    <text evidence="2">The sequence shown here is derived from an EMBL/GenBank/DDBJ whole genome shotgun (WGS) entry which is preliminary data.</text>
</comment>
<evidence type="ECO:0000259" key="1">
    <source>
        <dbReference type="Pfam" id="PF13304"/>
    </source>
</evidence>
<reference evidence="2 3" key="1">
    <citation type="submission" date="2020-07" db="EMBL/GenBank/DDBJ databases">
        <title>Sequencing the genomes of 1000 actinobacteria strains.</title>
        <authorList>
            <person name="Klenk H.-P."/>
        </authorList>
    </citation>
    <scope>NUCLEOTIDE SEQUENCE [LARGE SCALE GENOMIC DNA]</scope>
    <source>
        <strain evidence="2 3">DSM 23737</strain>
    </source>
</reference>
<dbReference type="Pfam" id="PF13304">
    <property type="entry name" value="AAA_21"/>
    <property type="match status" value="1"/>
</dbReference>
<dbReference type="GO" id="GO:0016887">
    <property type="term" value="F:ATP hydrolysis activity"/>
    <property type="evidence" value="ECO:0007669"/>
    <property type="project" value="InterPro"/>
</dbReference>
<dbReference type="RefSeq" id="WP_182484101.1">
    <property type="nucleotide sequence ID" value="NZ_JACGWU010000001.1"/>
</dbReference>
<organism evidence="2 3">
    <name type="scientific">Alpinimonas psychrophila</name>
    <dbReference type="NCBI Taxonomy" id="748908"/>
    <lineage>
        <taxon>Bacteria</taxon>
        <taxon>Bacillati</taxon>
        <taxon>Actinomycetota</taxon>
        <taxon>Actinomycetes</taxon>
        <taxon>Micrococcales</taxon>
        <taxon>Microbacteriaceae</taxon>
        <taxon>Alpinimonas</taxon>
    </lineage>
</organism>
<name>A0A7W3JT71_9MICO</name>
<proteinExistence type="predicted"/>
<dbReference type="GO" id="GO:0005524">
    <property type="term" value="F:ATP binding"/>
    <property type="evidence" value="ECO:0007669"/>
    <property type="project" value="InterPro"/>
</dbReference>